<evidence type="ECO:0000313" key="3">
    <source>
        <dbReference type="EMBL" id="ERM98153.1"/>
    </source>
</evidence>
<accession>W1NRI2</accession>
<protein>
    <recommendedName>
        <fullName evidence="2">CI111 double-psi beta barrel domain-containing protein</fullName>
    </recommendedName>
</protein>
<dbReference type="Gramene" id="ERM98153">
    <property type="protein sequence ID" value="ERM98153"/>
    <property type="gene ID" value="AMTR_s00095p00091650"/>
</dbReference>
<keyword evidence="4" id="KW-1185">Reference proteome</keyword>
<organism evidence="3 4">
    <name type="scientific">Amborella trichopoda</name>
    <dbReference type="NCBI Taxonomy" id="13333"/>
    <lineage>
        <taxon>Eukaryota</taxon>
        <taxon>Viridiplantae</taxon>
        <taxon>Streptophyta</taxon>
        <taxon>Embryophyta</taxon>
        <taxon>Tracheophyta</taxon>
        <taxon>Spermatophyta</taxon>
        <taxon>Magnoliopsida</taxon>
        <taxon>Amborellales</taxon>
        <taxon>Amborellaceae</taxon>
        <taxon>Amborella</taxon>
    </lineage>
</organism>
<dbReference type="AlphaFoldDB" id="W1NRI2"/>
<feature type="domain" description="CI111 double-psi beta barrel" evidence="2">
    <location>
        <begin position="50"/>
        <end position="179"/>
    </location>
</feature>
<gene>
    <name evidence="3" type="ORF">AMTR_s00095p00091650</name>
</gene>
<dbReference type="EMBL" id="KI395483">
    <property type="protein sequence ID" value="ERM98153.1"/>
    <property type="molecule type" value="Genomic_DNA"/>
</dbReference>
<dbReference type="Proteomes" id="UP000017836">
    <property type="component" value="Unassembled WGS sequence"/>
</dbReference>
<feature type="compositionally biased region" description="Polar residues" evidence="1">
    <location>
        <begin position="226"/>
        <end position="243"/>
    </location>
</feature>
<proteinExistence type="predicted"/>
<dbReference type="STRING" id="13333.W1NRI2"/>
<reference evidence="4" key="1">
    <citation type="journal article" date="2013" name="Science">
        <title>The Amborella genome and the evolution of flowering plants.</title>
        <authorList>
            <consortium name="Amborella Genome Project"/>
        </authorList>
    </citation>
    <scope>NUCLEOTIDE SEQUENCE [LARGE SCALE GENOMIC DNA]</scope>
</reference>
<dbReference type="Pfam" id="PF26429">
    <property type="entry name" value="DPBB_CI111"/>
    <property type="match status" value="1"/>
</dbReference>
<dbReference type="HOGENOM" id="CLU_998687_0_0_1"/>
<evidence type="ECO:0000313" key="4">
    <source>
        <dbReference type="Proteomes" id="UP000017836"/>
    </source>
</evidence>
<evidence type="ECO:0000256" key="1">
    <source>
        <dbReference type="SAM" id="MobiDB-lite"/>
    </source>
</evidence>
<feature type="region of interest" description="Disordered" evidence="1">
    <location>
        <begin position="226"/>
        <end position="248"/>
    </location>
</feature>
<dbReference type="eggNOG" id="KOG0733">
    <property type="taxonomic scope" value="Eukaryota"/>
</dbReference>
<feature type="region of interest" description="Disordered" evidence="1">
    <location>
        <begin position="1"/>
        <end position="28"/>
    </location>
</feature>
<evidence type="ECO:0000259" key="2">
    <source>
        <dbReference type="Pfam" id="PF26429"/>
    </source>
</evidence>
<dbReference type="InterPro" id="IPR058958">
    <property type="entry name" value="DPBB_CI111"/>
</dbReference>
<name>W1NRI2_AMBTC</name>
<sequence length="279" mass="30878">MAPKPKKSRKTLSTSSTKHTTLDQKTSIISVNQSSATPSLSSDDESLNSTLMEASFRFPGFICRNSFRGRVTEVEAKMNGLGSTIWLSEASMSASSLLPGSYVSLASSKGSLLEFLVIKCSENFNIDIRDDTDDLNGVFFAVAVVWPSRKVLKNDVRLSWNLSCTMGNPSLGIIVFVSTLECHSISPHLKSTHDFQNPVDDKLQWVSLSKCKDLYLKLSPLKENRTPNSFSTPKKIRSNGSDPSENEKLNYSAVRSALEDEKIKELLKNYGARWLVVKA</sequence>
<feature type="compositionally biased region" description="Basic residues" evidence="1">
    <location>
        <begin position="1"/>
        <end position="10"/>
    </location>
</feature>